<gene>
    <name evidence="5" type="primary">rps10</name>
</gene>
<dbReference type="InterPro" id="IPR001848">
    <property type="entry name" value="Ribosomal_uS10"/>
</dbReference>
<reference evidence="5" key="2">
    <citation type="submission" date="2016-06" db="EMBL/GenBank/DDBJ databases">
        <authorList>
            <person name="Kjaerup R.B."/>
            <person name="Dalgaard T.S."/>
            <person name="Juul-Madsen H.R."/>
        </authorList>
    </citation>
    <scope>NUCLEOTIDE SEQUENCE</scope>
    <source>
        <strain evidence="5">AP03</strain>
    </source>
</reference>
<comment type="similarity">
    <text evidence="1">Belongs to the universal ribosomal protein uS10 family.</text>
</comment>
<geneLocation type="mitochondrion" evidence="5"/>
<dbReference type="Gene3D" id="3.30.70.600">
    <property type="entry name" value="Ribosomal protein S10 domain"/>
    <property type="match status" value="1"/>
</dbReference>
<dbReference type="SMART" id="SM01403">
    <property type="entry name" value="Ribosomal_S10"/>
    <property type="match status" value="1"/>
</dbReference>
<dbReference type="AlphaFoldDB" id="A0A1I9Q6E6"/>
<accession>A0A1I9Q6E6</accession>
<evidence type="ECO:0000256" key="3">
    <source>
        <dbReference type="ARBA" id="ARBA00023274"/>
    </source>
</evidence>
<sequence length="108" mass="13147">MYTLKITIKSLKNINNIKIKYLYKIKQFLKNNNIKIKGNIPQKKRNTIYTVLKSPHVNKKSMEHFNYIFYKKNFYILNNNFYSLIYFLIILKKNLPENILIKTQIKKN</sequence>
<dbReference type="SUPFAM" id="SSF54999">
    <property type="entry name" value="Ribosomal protein S10"/>
    <property type="match status" value="1"/>
</dbReference>
<reference evidence="5" key="1">
    <citation type="journal article" date="2016" name="Sci. Rep.">
        <title>Mitochondrial genomes and comparative genomics of Aphanomyces astaci and Aphanomyces invadans.</title>
        <authorList>
            <person name="Makkonen J."/>
            <person name="Vesterbacka A."/>
            <person name="Martin F."/>
            <person name="Jussila J."/>
            <person name="Dieguez-Uribeondo J."/>
            <person name="Kortet R."/>
            <person name="Kokko H."/>
        </authorList>
    </citation>
    <scope>NUCLEOTIDE SEQUENCE</scope>
    <source>
        <strain evidence="5">AP03</strain>
    </source>
</reference>
<evidence type="ECO:0000313" key="5">
    <source>
        <dbReference type="EMBL" id="AOQ30634.1"/>
    </source>
</evidence>
<protein>
    <submittedName>
        <fullName evidence="5">Ribosomal protein S10</fullName>
    </submittedName>
</protein>
<keyword evidence="3" id="KW-0687">Ribonucleoprotein</keyword>
<dbReference type="Pfam" id="PF00338">
    <property type="entry name" value="Ribosomal_S10"/>
    <property type="match status" value="1"/>
</dbReference>
<dbReference type="GO" id="GO:0005840">
    <property type="term" value="C:ribosome"/>
    <property type="evidence" value="ECO:0007669"/>
    <property type="project" value="UniProtKB-KW"/>
</dbReference>
<dbReference type="EMBL" id="KX405004">
    <property type="protein sequence ID" value="AOQ30634.1"/>
    <property type="molecule type" value="Genomic_DNA"/>
</dbReference>
<dbReference type="GeneID" id="30512559"/>
<dbReference type="GO" id="GO:0006412">
    <property type="term" value="P:translation"/>
    <property type="evidence" value="ECO:0007669"/>
    <property type="project" value="InterPro"/>
</dbReference>
<feature type="domain" description="Small ribosomal subunit protein uS10" evidence="4">
    <location>
        <begin position="5"/>
        <end position="104"/>
    </location>
</feature>
<keyword evidence="5" id="KW-0496">Mitochondrion</keyword>
<evidence type="ECO:0000259" key="4">
    <source>
        <dbReference type="SMART" id="SM01403"/>
    </source>
</evidence>
<organism evidence="5">
    <name type="scientific">Aphanomyces astaci</name>
    <name type="common">Crayfish plague agent</name>
    <dbReference type="NCBI Taxonomy" id="112090"/>
    <lineage>
        <taxon>Eukaryota</taxon>
        <taxon>Sar</taxon>
        <taxon>Stramenopiles</taxon>
        <taxon>Oomycota</taxon>
        <taxon>Saprolegniomycetes</taxon>
        <taxon>Saprolegniales</taxon>
        <taxon>Verrucalvaceae</taxon>
        <taxon>Aphanomyces</taxon>
    </lineage>
</organism>
<dbReference type="InterPro" id="IPR036838">
    <property type="entry name" value="Ribosomal_uS10_dom_sf"/>
</dbReference>
<dbReference type="HAMAP" id="MF_00508">
    <property type="entry name" value="Ribosomal_uS10"/>
    <property type="match status" value="1"/>
</dbReference>
<proteinExistence type="inferred from homology"/>
<keyword evidence="2 5" id="KW-0689">Ribosomal protein</keyword>
<dbReference type="GO" id="GO:1990904">
    <property type="term" value="C:ribonucleoprotein complex"/>
    <property type="evidence" value="ECO:0007669"/>
    <property type="project" value="UniProtKB-KW"/>
</dbReference>
<dbReference type="GO" id="GO:0003735">
    <property type="term" value="F:structural constituent of ribosome"/>
    <property type="evidence" value="ECO:0007669"/>
    <property type="project" value="InterPro"/>
</dbReference>
<name>A0A1I9Q6E6_APHAT</name>
<evidence type="ECO:0000256" key="2">
    <source>
        <dbReference type="ARBA" id="ARBA00022980"/>
    </source>
</evidence>
<dbReference type="InterPro" id="IPR027486">
    <property type="entry name" value="Ribosomal_uS10_dom"/>
</dbReference>
<dbReference type="RefSeq" id="YP_009327227.1">
    <property type="nucleotide sequence ID" value="NC_032051.1"/>
</dbReference>
<evidence type="ECO:0000256" key="1">
    <source>
        <dbReference type="ARBA" id="ARBA00007102"/>
    </source>
</evidence>